<dbReference type="EMBL" id="QFPJ01000003">
    <property type="protein sequence ID" value="PZQ24153.1"/>
    <property type="molecule type" value="Genomic_DNA"/>
</dbReference>
<dbReference type="AlphaFoldDB" id="A0A2W5N285"/>
<evidence type="ECO:0000313" key="4">
    <source>
        <dbReference type="EMBL" id="PZQ24153.1"/>
    </source>
</evidence>
<dbReference type="Pfam" id="PF11954">
    <property type="entry name" value="DUF3471"/>
    <property type="match status" value="1"/>
</dbReference>
<dbReference type="PANTHER" id="PTHR46825">
    <property type="entry name" value="D-ALANYL-D-ALANINE-CARBOXYPEPTIDASE/ENDOPEPTIDASE AMPH"/>
    <property type="match status" value="1"/>
</dbReference>
<feature type="domain" description="Peptidase S12 Pab87-related C-terminal" evidence="3">
    <location>
        <begin position="419"/>
        <end position="522"/>
    </location>
</feature>
<dbReference type="InterPro" id="IPR021860">
    <property type="entry name" value="Peptidase_S12_Pab87-rel_C"/>
</dbReference>
<dbReference type="Pfam" id="PF00144">
    <property type="entry name" value="Beta-lactamase"/>
    <property type="match status" value="1"/>
</dbReference>
<evidence type="ECO:0000256" key="1">
    <source>
        <dbReference type="SAM" id="SignalP"/>
    </source>
</evidence>
<dbReference type="Gene3D" id="3.40.710.10">
    <property type="entry name" value="DD-peptidase/beta-lactamase superfamily"/>
    <property type="match status" value="1"/>
</dbReference>
<dbReference type="InterPro" id="IPR001466">
    <property type="entry name" value="Beta-lactam-related"/>
</dbReference>
<feature type="domain" description="Beta-lactamase-related" evidence="2">
    <location>
        <begin position="37"/>
        <end position="372"/>
    </location>
</feature>
<dbReference type="PANTHER" id="PTHR46825:SF15">
    <property type="entry name" value="BETA-LACTAMASE-RELATED DOMAIN-CONTAINING PROTEIN"/>
    <property type="match status" value="1"/>
</dbReference>
<evidence type="ECO:0000259" key="2">
    <source>
        <dbReference type="Pfam" id="PF00144"/>
    </source>
</evidence>
<evidence type="ECO:0000313" key="5">
    <source>
        <dbReference type="Proteomes" id="UP000248597"/>
    </source>
</evidence>
<feature type="chain" id="PRO_5016029583" evidence="1">
    <location>
        <begin position="25"/>
        <end position="528"/>
    </location>
</feature>
<evidence type="ECO:0000259" key="3">
    <source>
        <dbReference type="Pfam" id="PF11954"/>
    </source>
</evidence>
<dbReference type="InterPro" id="IPR050491">
    <property type="entry name" value="AmpC-like"/>
</dbReference>
<keyword evidence="4" id="KW-0378">Hydrolase</keyword>
<dbReference type="GO" id="GO:0016787">
    <property type="term" value="F:hydrolase activity"/>
    <property type="evidence" value="ECO:0007669"/>
    <property type="project" value="UniProtKB-KW"/>
</dbReference>
<protein>
    <submittedName>
        <fullName evidence="4">Serine hydrolase</fullName>
    </submittedName>
</protein>
<comment type="caution">
    <text evidence="4">The sequence shown here is derived from an EMBL/GenBank/DDBJ whole genome shotgun (WGS) entry which is preliminary data.</text>
</comment>
<organism evidence="4 5">
    <name type="scientific">Sphingopyxis macrogoltabida</name>
    <name type="common">Sphingomonas macrogoltabidus</name>
    <dbReference type="NCBI Taxonomy" id="33050"/>
    <lineage>
        <taxon>Bacteria</taxon>
        <taxon>Pseudomonadati</taxon>
        <taxon>Pseudomonadota</taxon>
        <taxon>Alphaproteobacteria</taxon>
        <taxon>Sphingomonadales</taxon>
        <taxon>Sphingomonadaceae</taxon>
        <taxon>Sphingopyxis</taxon>
    </lineage>
</organism>
<keyword evidence="1" id="KW-0732">Signal</keyword>
<proteinExistence type="predicted"/>
<name>A0A2W5N285_SPHMC</name>
<dbReference type="SUPFAM" id="SSF56601">
    <property type="entry name" value="beta-lactamase/transpeptidase-like"/>
    <property type="match status" value="1"/>
</dbReference>
<reference evidence="4 5" key="1">
    <citation type="submission" date="2017-08" db="EMBL/GenBank/DDBJ databases">
        <title>Infants hospitalized years apart are colonized by the same room-sourced microbial strains.</title>
        <authorList>
            <person name="Brooks B."/>
            <person name="Olm M.R."/>
            <person name="Firek B.A."/>
            <person name="Baker R."/>
            <person name="Thomas B.C."/>
            <person name="Morowitz M.J."/>
            <person name="Banfield J.F."/>
        </authorList>
    </citation>
    <scope>NUCLEOTIDE SEQUENCE [LARGE SCALE GENOMIC DNA]</scope>
    <source>
        <strain evidence="4">S2_005_003_R2_47</strain>
    </source>
</reference>
<gene>
    <name evidence="4" type="ORF">DI569_01825</name>
</gene>
<feature type="signal peptide" evidence="1">
    <location>
        <begin position="1"/>
        <end position="24"/>
    </location>
</feature>
<dbReference type="Gene3D" id="2.40.128.600">
    <property type="match status" value="1"/>
</dbReference>
<dbReference type="Proteomes" id="UP000248597">
    <property type="component" value="Unassembled WGS sequence"/>
</dbReference>
<sequence length="528" mass="58183">MKSVKSVRLLALSLMLSASAPAWADPPADIVESVEALRRTVGAPGVSIAIVEDGKTTLSRGWGVRKLGEGAPVDAQTIFQTGSTGKAMTAAALAVLVDEGRIAWDDPVIKHMPWFRMYDPWVTREITIRDLLVHRSGLGLGQGDLMFVPRTHLTRRQTVERVAYLKPKTSFRSAYAYDNILYAVAGQLIEEVTGQTWEDFIRARILRAGGMTNATSDSEERFAVPNRSWPHARLSGPLRGLGPQQALDERDELGRNGAPAGGLALSADDMAAWLKIQLAHGALPDGRRLFSEKQAAEMWAPVTPMPITQLPDALKPAQPNQQAYALGWQVQDFRGHRIIQHSGGVFGSITRVVIIPDRNVAFAIMMNSEDSGMLLGLTYDLIDHYLDQPDHGWIDKWEDWYQSRLAGGVEYLKQAKASPAKVGPSLKSAGYAGRYRDPWYGDVVIADGPKGLTIDFASTPRMAGRLKHWQYDSFVTDFDDPAIEPAYVTFALDADGKVTGVTMKPVSLIADFSWDYQDLDLKPVEDRK</sequence>
<accession>A0A2W5N285</accession>
<dbReference type="InterPro" id="IPR012338">
    <property type="entry name" value="Beta-lactam/transpept-like"/>
</dbReference>